<dbReference type="InterPro" id="IPR056935">
    <property type="entry name" value="Rv0428c-like_C"/>
</dbReference>
<sequence length="362" mass="39389">MAIRRRLPGGIAGRPTPQVGDRVLVRRRLPDTPGHLTDVIGHVASLKPLVILPQSVGGLRSAATAITIDHHLVEVIKVLAPQPVRNADIRAVEQATAQAFPGIAHRRVGDWLLRAGDGITERSNSSVPVGPGAAFQPVPIAAIREFYATHQLPPRLLIPDRIGAPAEVLISTEPGWELGPDIVVMTRPLQAPNPGRDYSALHYPDQDTNPLPAAHHAALAERYTVHIDDQPSSQWLALYHFRGQPLPTHALDLLRQHINGQMCFASLIDRHSNEVVAITRGTITASDDGRTWLGYSAVEVIPHARRQGLGTYLGQAMLEWGATHNAEHALLQVVSSNTAGISLYRRLGFAEHHRHRCAIATS</sequence>
<dbReference type="Pfam" id="PF24553">
    <property type="entry name" value="Rv0428c_C"/>
    <property type="match status" value="1"/>
</dbReference>
<evidence type="ECO:0000259" key="1">
    <source>
        <dbReference type="PROSITE" id="PS51186"/>
    </source>
</evidence>
<dbReference type="RefSeq" id="WP_123925944.1">
    <property type="nucleotide sequence ID" value="NZ_CP033896.1"/>
</dbReference>
<dbReference type="CDD" id="cd04301">
    <property type="entry name" value="NAT_SF"/>
    <property type="match status" value="1"/>
</dbReference>
<dbReference type="Proteomes" id="UP000269019">
    <property type="component" value="Chromosome"/>
</dbReference>
<dbReference type="InterPro" id="IPR016181">
    <property type="entry name" value="Acyl_CoA_acyltransferase"/>
</dbReference>
<dbReference type="SUPFAM" id="SSF55729">
    <property type="entry name" value="Acyl-CoA N-acyltransferases (Nat)"/>
    <property type="match status" value="1"/>
</dbReference>
<dbReference type="GO" id="GO:0035447">
    <property type="term" value="F:mycothiol synthase activity"/>
    <property type="evidence" value="ECO:0007669"/>
    <property type="project" value="UniProtKB-EC"/>
</dbReference>
<dbReference type="OrthoDB" id="9775595at2"/>
<evidence type="ECO:0000313" key="2">
    <source>
        <dbReference type="EMBL" id="AZA12696.1"/>
    </source>
</evidence>
<dbReference type="EMBL" id="CP033896">
    <property type="protein sequence ID" value="AZA12696.1"/>
    <property type="molecule type" value="Genomic_DNA"/>
</dbReference>
<protein>
    <submittedName>
        <fullName evidence="2">Mycothiol acetyltransferase</fullName>
        <ecNumber evidence="2">2.3.1.189</ecNumber>
    </submittedName>
</protein>
<keyword evidence="2" id="KW-0808">Transferase</keyword>
<dbReference type="Pfam" id="PF24551">
    <property type="entry name" value="SH3_Rv0428c"/>
    <property type="match status" value="1"/>
</dbReference>
<organism evidence="2 3">
    <name type="scientific">Corynebacterium choanae</name>
    <dbReference type="NCBI Taxonomy" id="1862358"/>
    <lineage>
        <taxon>Bacteria</taxon>
        <taxon>Bacillati</taxon>
        <taxon>Actinomycetota</taxon>
        <taxon>Actinomycetes</taxon>
        <taxon>Mycobacteriales</taxon>
        <taxon>Corynebacteriaceae</taxon>
        <taxon>Corynebacterium</taxon>
    </lineage>
</organism>
<dbReference type="Gene3D" id="3.40.630.30">
    <property type="match status" value="1"/>
</dbReference>
<dbReference type="AlphaFoldDB" id="A0A3G6J427"/>
<dbReference type="InterPro" id="IPR000182">
    <property type="entry name" value="GNAT_dom"/>
</dbReference>
<accession>A0A3G6J427</accession>
<dbReference type="KEGG" id="ccho:CCHOA_01340"/>
<dbReference type="PROSITE" id="PS51186">
    <property type="entry name" value="GNAT"/>
    <property type="match status" value="1"/>
</dbReference>
<feature type="domain" description="N-acetyltransferase" evidence="1">
    <location>
        <begin position="225"/>
        <end position="362"/>
    </location>
</feature>
<keyword evidence="2" id="KW-0012">Acyltransferase</keyword>
<proteinExistence type="predicted"/>
<dbReference type="InterPro" id="IPR056934">
    <property type="entry name" value="SH3_Rv0428c"/>
</dbReference>
<keyword evidence="3" id="KW-1185">Reference proteome</keyword>
<gene>
    <name evidence="2" type="primary">mshD1</name>
    <name evidence="2" type="ORF">CCHOA_01340</name>
</gene>
<evidence type="ECO:0000313" key="3">
    <source>
        <dbReference type="Proteomes" id="UP000269019"/>
    </source>
</evidence>
<reference evidence="2 3" key="1">
    <citation type="submission" date="2018-11" db="EMBL/GenBank/DDBJ databases">
        <authorList>
            <person name="Kleinhagauer T."/>
            <person name="Glaeser S.P."/>
            <person name="Spergser J."/>
            <person name="Ruckert C."/>
            <person name="Kaempfer P."/>
            <person name="Busse H.-J."/>
        </authorList>
    </citation>
    <scope>NUCLEOTIDE SEQUENCE [LARGE SCALE GENOMIC DNA]</scope>
    <source>
        <strain evidence="2 3">200CH</strain>
    </source>
</reference>
<dbReference type="PANTHER" id="PTHR43072">
    <property type="entry name" value="N-ACETYLTRANSFERASE"/>
    <property type="match status" value="1"/>
</dbReference>
<name>A0A3G6J427_9CORY</name>
<dbReference type="EC" id="2.3.1.189" evidence="2"/>